<dbReference type="Proteomes" id="UP001597419">
    <property type="component" value="Unassembled WGS sequence"/>
</dbReference>
<organism evidence="1 2">
    <name type="scientific">Amycolatopsis samaneae</name>
    <dbReference type="NCBI Taxonomy" id="664691"/>
    <lineage>
        <taxon>Bacteria</taxon>
        <taxon>Bacillati</taxon>
        <taxon>Actinomycetota</taxon>
        <taxon>Actinomycetes</taxon>
        <taxon>Pseudonocardiales</taxon>
        <taxon>Pseudonocardiaceae</taxon>
        <taxon>Amycolatopsis</taxon>
    </lineage>
</organism>
<protein>
    <recommendedName>
        <fullName evidence="3">DUF3558 domain-containing protein</fullName>
    </recommendedName>
</protein>
<gene>
    <name evidence="1" type="ORF">ACFSYJ_25100</name>
</gene>
<reference evidence="2" key="1">
    <citation type="journal article" date="2019" name="Int. J. Syst. Evol. Microbiol.">
        <title>The Global Catalogue of Microorganisms (GCM) 10K type strain sequencing project: providing services to taxonomists for standard genome sequencing and annotation.</title>
        <authorList>
            <consortium name="The Broad Institute Genomics Platform"/>
            <consortium name="The Broad Institute Genome Sequencing Center for Infectious Disease"/>
            <person name="Wu L."/>
            <person name="Ma J."/>
        </authorList>
    </citation>
    <scope>NUCLEOTIDE SEQUENCE [LARGE SCALE GENOMIC DNA]</scope>
    <source>
        <strain evidence="2">CGMCC 4.7643</strain>
    </source>
</reference>
<sequence>MSADVLSSRFFKVAGVTAALALVVTACGGGDLGKSNYPRTTVAAANADTTPSGPITDPAVASEALRLVQPCQFVDKTALASLGTVTDEPSPSSVAFDQCRNGVKDPGGKEIRFTVKVGGAVSFATSNNMAGSIGGLPLVVVKGTDTSSCDVSALTSRELKLGVTFTVMYNGGDACRAGQTALDGALKKLHESPAKYSAPTGSLLTADPCTMLDTSAIDAAGVKSATRLTTTLHSCVWGLSPTATVTLAPNLAPAEGDGFVKVDLGGGLTAYQKASTTSADCRVQWKHREWQGKQVEVAQVQFTDVGGSSGKDAACGKAVGLAKNLAQKLPKA</sequence>
<keyword evidence="2" id="KW-1185">Reference proteome</keyword>
<dbReference type="RefSeq" id="WP_345391014.1">
    <property type="nucleotide sequence ID" value="NZ_BAABHG010000004.1"/>
</dbReference>
<evidence type="ECO:0008006" key="3">
    <source>
        <dbReference type="Google" id="ProtNLM"/>
    </source>
</evidence>
<evidence type="ECO:0000313" key="2">
    <source>
        <dbReference type="Proteomes" id="UP001597419"/>
    </source>
</evidence>
<accession>A0ABW5GM11</accession>
<name>A0ABW5GM11_9PSEU</name>
<evidence type="ECO:0000313" key="1">
    <source>
        <dbReference type="EMBL" id="MFD2461909.1"/>
    </source>
</evidence>
<dbReference type="EMBL" id="JBHUKU010000014">
    <property type="protein sequence ID" value="MFD2461909.1"/>
    <property type="molecule type" value="Genomic_DNA"/>
</dbReference>
<proteinExistence type="predicted"/>
<comment type="caution">
    <text evidence="1">The sequence shown here is derived from an EMBL/GenBank/DDBJ whole genome shotgun (WGS) entry which is preliminary data.</text>
</comment>